<feature type="domain" description="CN hydrolase" evidence="10">
    <location>
        <begin position="4"/>
        <end position="244"/>
    </location>
</feature>
<comment type="subcellular location">
    <subcellularLocation>
        <location evidence="1">Cell membrane</location>
        <topology evidence="1">Multi-pass membrane protein</topology>
    </subcellularLocation>
</comment>
<comment type="caution">
    <text evidence="11">The sequence shown here is derived from an EMBL/GenBank/DDBJ whole genome shotgun (WGS) entry which is preliminary data.</text>
</comment>
<dbReference type="PANTHER" id="PTHR38686:SF1">
    <property type="entry name" value="APOLIPOPROTEIN N-ACYLTRANSFERASE"/>
    <property type="match status" value="1"/>
</dbReference>
<name>A0A3D9HQB5_9PROT</name>
<evidence type="ECO:0000313" key="12">
    <source>
        <dbReference type="Proteomes" id="UP000256845"/>
    </source>
</evidence>
<dbReference type="EMBL" id="QRDW01000003">
    <property type="protein sequence ID" value="RED51501.1"/>
    <property type="molecule type" value="Genomic_DNA"/>
</dbReference>
<dbReference type="Pfam" id="PF00795">
    <property type="entry name" value="CN_hydrolase"/>
    <property type="match status" value="1"/>
</dbReference>
<proteinExistence type="inferred from homology"/>
<keyword evidence="4 11" id="KW-0808">Transferase</keyword>
<keyword evidence="7 9" id="KW-0472">Membrane</keyword>
<evidence type="ECO:0000259" key="10">
    <source>
        <dbReference type="PROSITE" id="PS50263"/>
    </source>
</evidence>
<dbReference type="PROSITE" id="PS50263">
    <property type="entry name" value="CN_HYDROLASE"/>
    <property type="match status" value="1"/>
</dbReference>
<comment type="similarity">
    <text evidence="2">Belongs to the CN hydrolase family. Apolipoprotein N-acyltransferase subfamily.</text>
</comment>
<evidence type="ECO:0000256" key="7">
    <source>
        <dbReference type="ARBA" id="ARBA00023136"/>
    </source>
</evidence>
<feature type="transmembrane region" description="Helical" evidence="9">
    <location>
        <begin position="258"/>
        <end position="277"/>
    </location>
</feature>
<dbReference type="AlphaFoldDB" id="A0A3D9HQB5"/>
<keyword evidence="6 9" id="KW-1133">Transmembrane helix</keyword>
<dbReference type="PANTHER" id="PTHR38686">
    <property type="entry name" value="APOLIPOPROTEIN N-ACYLTRANSFERASE"/>
    <property type="match status" value="1"/>
</dbReference>
<evidence type="ECO:0000313" key="11">
    <source>
        <dbReference type="EMBL" id="RED51501.1"/>
    </source>
</evidence>
<evidence type="ECO:0000256" key="2">
    <source>
        <dbReference type="ARBA" id="ARBA00010065"/>
    </source>
</evidence>
<organism evidence="11 12">
    <name type="scientific">Aestuariispira insulae</name>
    <dbReference type="NCBI Taxonomy" id="1461337"/>
    <lineage>
        <taxon>Bacteria</taxon>
        <taxon>Pseudomonadati</taxon>
        <taxon>Pseudomonadota</taxon>
        <taxon>Alphaproteobacteria</taxon>
        <taxon>Rhodospirillales</taxon>
        <taxon>Kiloniellaceae</taxon>
        <taxon>Aestuariispira</taxon>
    </lineage>
</organism>
<dbReference type="InterPro" id="IPR003010">
    <property type="entry name" value="C-N_Hydrolase"/>
</dbReference>
<keyword evidence="8 11" id="KW-0012">Acyltransferase</keyword>
<evidence type="ECO:0000256" key="9">
    <source>
        <dbReference type="SAM" id="Phobius"/>
    </source>
</evidence>
<keyword evidence="12" id="KW-1185">Reference proteome</keyword>
<sequence>MRIVQPAIPQKEKWGSRYRARNFADFLQLTQAGRGNGIHTVIWPETAAAFFLEDIPEARQAIARALPEGGVLITGAPRRDTAAGTIHNSGLVLDADGEVIEAYDKSHLVPFGEYVPLRSVLPVEKVAHGMSDYTPGPGPRTIHIPGVPPVSILICYEAVFPGQVVNDVQRPKWMLNLTNDAWYGRTAGPYQHLAIVRTRAVEEGLPMVRAASTGISAVYDSYGREMGRLALEQAGYLDFALPEPLEEGTVFSRTGNGLMILLVAAILGMLVVANNRLDSKQL</sequence>
<evidence type="ECO:0000256" key="3">
    <source>
        <dbReference type="ARBA" id="ARBA00022475"/>
    </source>
</evidence>
<gene>
    <name evidence="11" type="ORF">DFP90_103303</name>
</gene>
<dbReference type="Gene3D" id="3.60.110.10">
    <property type="entry name" value="Carbon-nitrogen hydrolase"/>
    <property type="match status" value="1"/>
</dbReference>
<dbReference type="CDD" id="cd07571">
    <property type="entry name" value="ALP_N-acyl_transferase"/>
    <property type="match status" value="1"/>
</dbReference>
<dbReference type="SUPFAM" id="SSF56317">
    <property type="entry name" value="Carbon-nitrogen hydrolase"/>
    <property type="match status" value="1"/>
</dbReference>
<dbReference type="InterPro" id="IPR004563">
    <property type="entry name" value="Apolipo_AcylTrfase"/>
</dbReference>
<reference evidence="11 12" key="1">
    <citation type="submission" date="2018-07" db="EMBL/GenBank/DDBJ databases">
        <title>Genomic Encyclopedia of Type Strains, Phase III (KMG-III): the genomes of soil and plant-associated and newly described type strains.</title>
        <authorList>
            <person name="Whitman W."/>
        </authorList>
    </citation>
    <scope>NUCLEOTIDE SEQUENCE [LARGE SCALE GENOMIC DNA]</scope>
    <source>
        <strain evidence="11 12">CECT 8488</strain>
    </source>
</reference>
<evidence type="ECO:0000256" key="8">
    <source>
        <dbReference type="ARBA" id="ARBA00023315"/>
    </source>
</evidence>
<dbReference type="GO" id="GO:0042158">
    <property type="term" value="P:lipoprotein biosynthetic process"/>
    <property type="evidence" value="ECO:0007669"/>
    <property type="project" value="InterPro"/>
</dbReference>
<accession>A0A3D9HQB5</accession>
<dbReference type="NCBIfam" id="TIGR00546">
    <property type="entry name" value="lnt"/>
    <property type="match status" value="1"/>
</dbReference>
<dbReference type="InterPro" id="IPR036526">
    <property type="entry name" value="C-N_Hydrolase_sf"/>
</dbReference>
<protein>
    <submittedName>
        <fullName evidence="11">Apolipoprotein N-acyltransferase</fullName>
    </submittedName>
</protein>
<evidence type="ECO:0000256" key="5">
    <source>
        <dbReference type="ARBA" id="ARBA00022692"/>
    </source>
</evidence>
<evidence type="ECO:0000256" key="6">
    <source>
        <dbReference type="ARBA" id="ARBA00022989"/>
    </source>
</evidence>
<keyword evidence="3" id="KW-1003">Cell membrane</keyword>
<dbReference type="GO" id="GO:0005886">
    <property type="term" value="C:plasma membrane"/>
    <property type="evidence" value="ECO:0007669"/>
    <property type="project" value="UniProtKB-SubCell"/>
</dbReference>
<evidence type="ECO:0000256" key="4">
    <source>
        <dbReference type="ARBA" id="ARBA00022679"/>
    </source>
</evidence>
<keyword evidence="11" id="KW-0449">Lipoprotein</keyword>
<dbReference type="Proteomes" id="UP000256845">
    <property type="component" value="Unassembled WGS sequence"/>
</dbReference>
<evidence type="ECO:0000256" key="1">
    <source>
        <dbReference type="ARBA" id="ARBA00004651"/>
    </source>
</evidence>
<keyword evidence="5 9" id="KW-0812">Transmembrane</keyword>
<dbReference type="GO" id="GO:0016410">
    <property type="term" value="F:N-acyltransferase activity"/>
    <property type="evidence" value="ECO:0007669"/>
    <property type="project" value="InterPro"/>
</dbReference>